<protein>
    <submittedName>
        <fullName evidence="1">Uncharacterized protein</fullName>
    </submittedName>
</protein>
<gene>
    <name evidence="2" type="ORF">Xhom_04890</name>
</gene>
<dbReference type="RefSeq" id="WP_169928560.1">
    <property type="nucleotide sequence ID" value="NZ_CAWNQJ010000042.1"/>
</dbReference>
<name>A0A1V0M4T2_XENHO</name>
<keyword evidence="1" id="KW-0614">Plasmid</keyword>
<dbReference type="EMBL" id="KX517800">
    <property type="protein sequence ID" value="ARD69882.1"/>
    <property type="molecule type" value="Genomic_DNA"/>
</dbReference>
<geneLocation type="plasmid" evidence="1">
    <name>unnamed3</name>
</geneLocation>
<dbReference type="AlphaFoldDB" id="A0A1V0M4T2"/>
<reference evidence="2 3" key="2">
    <citation type="journal article" date="2017" name="Nat. Microbiol.">
        <title>Natural product diversity associated with the nematode symbionts Photorhabdus and Xenorhabdus.</title>
        <authorList>
            <person name="Tobias N.J."/>
            <person name="Wolff H."/>
            <person name="Djahanschiri B."/>
            <person name="Grundmann F."/>
            <person name="Kronenwerth M."/>
            <person name="Shi Y.M."/>
            <person name="Simonyi S."/>
            <person name="Grun P."/>
            <person name="Shapiro-Ilan D."/>
            <person name="Pidot S.J."/>
            <person name="Stinear T.P."/>
            <person name="Ebersberger I."/>
            <person name="Bode H.B."/>
        </authorList>
    </citation>
    <scope>NUCLEOTIDE SEQUENCE [LARGE SCALE GENOMIC DNA]</scope>
    <source>
        <strain evidence="2 3">DSM 17903</strain>
    </source>
</reference>
<dbReference type="Proteomes" id="UP000225433">
    <property type="component" value="Unassembled WGS sequence"/>
</dbReference>
<sequence>MKKYSFDIVVDGKKITTDNDLFDISDALYEAGCSDAHPTAISMKT</sequence>
<evidence type="ECO:0000313" key="2">
    <source>
        <dbReference type="EMBL" id="PHM51598.1"/>
    </source>
</evidence>
<proteinExistence type="predicted"/>
<evidence type="ECO:0000313" key="3">
    <source>
        <dbReference type="Proteomes" id="UP000225433"/>
    </source>
</evidence>
<reference evidence="1" key="1">
    <citation type="journal article" date="2017" name="J. Invertebr. Pathol.">
        <title>Identification and bacterial characteristics of Xenorhabdus hominickii ANU101 from an entomopathogenic nematode, Steinernema monticolum.</title>
        <authorList>
            <person name="Park Y."/>
            <person name="Kang S."/>
            <person name="Sadekuzzaman M."/>
            <person name="Kim H."/>
            <person name="Jung J.K."/>
            <person name="Kim Y."/>
        </authorList>
    </citation>
    <scope>NUCLEOTIDE SEQUENCE</scope>
    <source>
        <strain evidence="1">ANU101</strain>
        <plasmid evidence="1">unnamed3</plasmid>
    </source>
</reference>
<organism evidence="1">
    <name type="scientific">Xenorhabdus hominickii</name>
    <dbReference type="NCBI Taxonomy" id="351679"/>
    <lineage>
        <taxon>Bacteria</taxon>
        <taxon>Pseudomonadati</taxon>
        <taxon>Pseudomonadota</taxon>
        <taxon>Gammaproteobacteria</taxon>
        <taxon>Enterobacterales</taxon>
        <taxon>Morganellaceae</taxon>
        <taxon>Xenorhabdus</taxon>
    </lineage>
</organism>
<dbReference type="EMBL" id="NJAI01000016">
    <property type="protein sequence ID" value="PHM51598.1"/>
    <property type="molecule type" value="Genomic_DNA"/>
</dbReference>
<evidence type="ECO:0000313" key="1">
    <source>
        <dbReference type="EMBL" id="ARD69882.1"/>
    </source>
</evidence>
<accession>A0A1V0M4T2</accession>